<dbReference type="Proteomes" id="UP000095023">
    <property type="component" value="Unassembled WGS sequence"/>
</dbReference>
<dbReference type="GO" id="GO:0015031">
    <property type="term" value="P:protein transport"/>
    <property type="evidence" value="ECO:0007669"/>
    <property type="project" value="UniProtKB-KW"/>
</dbReference>
<dbReference type="InterPro" id="IPR007249">
    <property type="entry name" value="DOP1_N"/>
</dbReference>
<dbReference type="PANTHER" id="PTHR14042:SF24">
    <property type="entry name" value="PROTEIN DOPEY-1 HOMOLOG"/>
    <property type="match status" value="1"/>
</dbReference>
<sequence length="1716" mass="192570">MSEARKLTGATSLLNNLSPIALRAQRDESSLKRDSKYKKYAANVEKALAAFDAVTEWADYIAFLAKLQKSLQSHSVHAIPYGSQVSSCLAQCVANGLPSGVHQKTLEVYHAIFHILGPANLATELDIWLPGLLPLMPYASINVRMLLITLYSDDLLVLPTAALRSCLKPMLLALLAALDDDESTESYQATFKLIKSLQEIIADPTYFWQCFLLCSITSSDRRPGALAFALQEMPLLNAPADTQSKDDYLNTLDDSQKALVLPDSGILIRAFVTGLTDSQSLVQRGFLDLLLKTLQLHSGVLQLIVSSEDRSSLCWAAASVVLRKDMALNRRLWSWFLGPDVLPDSLSVSKSADYFRFYGLISIREGLFATLTAADSSPQQASRPFRICLSLMDRWELGGQLVTEIFMPLICFVRSYQQKAPPLAYNEVMKSANAFFDGVESTSIWGSFYSYMNKNLEEGLELLEFVVKNFNVRDEEMLVVHIPMMLLYLLLLALNDFQGTTPIIYQQSLTLLNLVPSRGLLPPAHSELTTFDSWSVLSIINNYYKDPGQFDTQPLSPSALSFSLVKTLQRLLIQSLKRKSVNLLCISTMYRTLLGKIPGNVQVESTALIKAISEEPFDNCSYRIIKGIYNSLITVLTHSSVDDETKDTLIYRVMKLYWHHLDSPYYRQAADAVADIWSLTQYCDSGVIQDIILSLFCKDINIGSGNFQSFLGLWNAGIEMSRNDVILAKPLLRLIDCLNNDDNELLRYNANLILDVCISGGRQAKLFNILLHPLTSMDMFARWKKELRSDDDIELLAYYLRTLNSTLCAIQQDTLVSLSSDVLIVEEFQNSELWLELMPSSDTHSYKNMLAVIGEATLSLSIPENSETEFATRYERLLLCNLRFLSTLLQRFDAGFITAKGRLEDVMISKLIYFVEKGNEPVQVALLDCLSLTTRIGHSVDPYSAMSKWRSKSKHANSEDKTAENIPMVQCIAKGISHANTGLMTEAWVKFVITCVPLLGENIFQILIPLEECFCHSINDLLPLLDAAFHEKVETLTSEDVMISLLSGLEKMLTLSYNALSDGGKYKRDTKSANEPGFFGNVISGVFSIESPTSRNSSINNRLTVLLSFQDVIKSCFSVWKWADQILKEPDTSELSYQTVSQIISRIRFKLRKLFEFMYNAETLETLEIFVLMKESSLTIKLLNILTGSQPKKIVPRLISSIYSRVQSSGSNEYEISTLTTDLETPLLMQFLVAYIESLENDAVEEVCVNCLSLAKDVANNIGAYAELYPDSLVLVSCISKKIESTLFGEQKKIRKEVYELIVKLIASYPAYKAYANSATKVPGPAAGIINESNSEVSESTTPMSYDPDEKGNDIREISRMDEFYIKLTKLLPNMVSSLSESEKLYSVVSTIISNVIQPPIKSRHFPENTSDPLIDLFASVVQIPGSVKAWKPVVAEAVLDAKFLRMRPELAMRWSPIIDTWTSHDREGMLSVLGKVTLPTINAANSLFGWSDGENQSRIALKRMALVMVLCAEDKFAGSAADLLDRLVALLKSSHVNGYMAEIYMCFRSVILRFSTVNLQSYWPIIYHRLQESFIEILRQLNHQEKLPDARVILMASKFLDVLLLMNVDDFQNYEWLFVNDTAEAMFRGESESSLALFDILATQMHQLSTSETGALSLCQDKSRPLLFGVRKIDKISELKSFFVHTSLEFYEKVYSLGRGDLDACAADLVDDILY</sequence>
<evidence type="ECO:0000256" key="6">
    <source>
        <dbReference type="ARBA" id="ARBA00046326"/>
    </source>
</evidence>
<dbReference type="Pfam" id="PF04118">
    <property type="entry name" value="Dopey_N"/>
    <property type="match status" value="1"/>
</dbReference>
<dbReference type="Pfam" id="PF24597">
    <property type="entry name" value="TPR_DOP1_M"/>
    <property type="match status" value="1"/>
</dbReference>
<evidence type="ECO:0000259" key="7">
    <source>
        <dbReference type="Pfam" id="PF04118"/>
    </source>
</evidence>
<feature type="domain" description="DOP1-like middle TPR" evidence="8">
    <location>
        <begin position="354"/>
        <end position="544"/>
    </location>
</feature>
<dbReference type="GO" id="GO:0005802">
    <property type="term" value="C:trans-Golgi network"/>
    <property type="evidence" value="ECO:0007669"/>
    <property type="project" value="TreeGrafter"/>
</dbReference>
<proteinExistence type="inferred from homology"/>
<dbReference type="EMBL" id="KV453842">
    <property type="protein sequence ID" value="ODV89966.1"/>
    <property type="molecule type" value="Genomic_DNA"/>
</dbReference>
<evidence type="ECO:0000256" key="3">
    <source>
        <dbReference type="ARBA" id="ARBA00022927"/>
    </source>
</evidence>
<evidence type="ECO:0000256" key="2">
    <source>
        <dbReference type="ARBA" id="ARBA00022448"/>
    </source>
</evidence>
<keyword evidence="2" id="KW-0813">Transport</keyword>
<dbReference type="GO" id="GO:0000139">
    <property type="term" value="C:Golgi membrane"/>
    <property type="evidence" value="ECO:0007669"/>
    <property type="project" value="UniProtKB-SubCell"/>
</dbReference>
<name>A0A1E4TDW7_9ASCO</name>
<dbReference type="Pfam" id="PF24598">
    <property type="entry name" value="DOP1_C"/>
    <property type="match status" value="1"/>
</dbReference>
<protein>
    <submittedName>
        <fullName evidence="10">Uncharacterized protein</fullName>
    </submittedName>
</protein>
<evidence type="ECO:0000259" key="8">
    <source>
        <dbReference type="Pfam" id="PF24597"/>
    </source>
</evidence>
<evidence type="ECO:0000259" key="9">
    <source>
        <dbReference type="Pfam" id="PF24598"/>
    </source>
</evidence>
<evidence type="ECO:0000313" key="11">
    <source>
        <dbReference type="Proteomes" id="UP000095023"/>
    </source>
</evidence>
<evidence type="ECO:0000256" key="1">
    <source>
        <dbReference type="ARBA" id="ARBA00004395"/>
    </source>
</evidence>
<dbReference type="GO" id="GO:0005768">
    <property type="term" value="C:endosome"/>
    <property type="evidence" value="ECO:0007669"/>
    <property type="project" value="TreeGrafter"/>
</dbReference>
<dbReference type="GO" id="GO:0005829">
    <property type="term" value="C:cytosol"/>
    <property type="evidence" value="ECO:0007669"/>
    <property type="project" value="GOC"/>
</dbReference>
<feature type="domain" description="DOP1-like C-terminal" evidence="9">
    <location>
        <begin position="1231"/>
        <end position="1697"/>
    </location>
</feature>
<dbReference type="InterPro" id="IPR056458">
    <property type="entry name" value="TPR_DOP1_M"/>
</dbReference>
<dbReference type="GO" id="GO:0006895">
    <property type="term" value="P:Golgi to endosome transport"/>
    <property type="evidence" value="ECO:0007669"/>
    <property type="project" value="InterPro"/>
</dbReference>
<accession>A0A1E4TDW7</accession>
<comment type="similarity">
    <text evidence="6">Belongs to the DOP1 family.</text>
</comment>
<reference evidence="11" key="1">
    <citation type="submission" date="2016-02" db="EMBL/GenBank/DDBJ databases">
        <title>Comparative genomics of biotechnologically important yeasts.</title>
        <authorList>
            <consortium name="DOE Joint Genome Institute"/>
            <person name="Riley R."/>
            <person name="Haridas S."/>
            <person name="Wolfe K.H."/>
            <person name="Lopes M.R."/>
            <person name="Hittinger C.T."/>
            <person name="Goker M."/>
            <person name="Salamov A."/>
            <person name="Wisecaver J."/>
            <person name="Long T.M."/>
            <person name="Aerts A.L."/>
            <person name="Barry K."/>
            <person name="Choi C."/>
            <person name="Clum A."/>
            <person name="Coughlan A.Y."/>
            <person name="Deshpande S."/>
            <person name="Douglass A.P."/>
            <person name="Hanson S.J."/>
            <person name="Klenk H.-P."/>
            <person name="Labutti K."/>
            <person name="Lapidus A."/>
            <person name="Lindquist E."/>
            <person name="Lipzen A."/>
            <person name="Meier-Kolthoff J.P."/>
            <person name="Ohm R.A."/>
            <person name="Otillar R.P."/>
            <person name="Pangilinan J."/>
            <person name="Peng Y."/>
            <person name="Rokas A."/>
            <person name="Rosa C.A."/>
            <person name="Scheuner C."/>
            <person name="Sibirny A.A."/>
            <person name="Slot J.C."/>
            <person name="Stielow J.B."/>
            <person name="Sun H."/>
            <person name="Kurtzman C.P."/>
            <person name="Blackwell M."/>
            <person name="Jeffries T.W."/>
            <person name="Grigoriev I.V."/>
        </authorList>
    </citation>
    <scope>NUCLEOTIDE SEQUENCE [LARGE SCALE GENOMIC DNA]</scope>
    <source>
        <strain evidence="11">NRRL Y-17796</strain>
    </source>
</reference>
<keyword evidence="3" id="KW-0653">Protein transport</keyword>
<comment type="subcellular location">
    <subcellularLocation>
        <location evidence="1">Golgi apparatus membrane</location>
        <topology evidence="1">Peripheral membrane protein</topology>
    </subcellularLocation>
</comment>
<keyword evidence="4" id="KW-0333">Golgi apparatus</keyword>
<organism evidence="10 11">
    <name type="scientific">Tortispora caseinolytica NRRL Y-17796</name>
    <dbReference type="NCBI Taxonomy" id="767744"/>
    <lineage>
        <taxon>Eukaryota</taxon>
        <taxon>Fungi</taxon>
        <taxon>Dikarya</taxon>
        <taxon>Ascomycota</taxon>
        <taxon>Saccharomycotina</taxon>
        <taxon>Trigonopsidomycetes</taxon>
        <taxon>Trigonopsidales</taxon>
        <taxon>Trigonopsidaceae</taxon>
        <taxon>Tortispora</taxon>
    </lineage>
</organism>
<dbReference type="PANTHER" id="PTHR14042">
    <property type="entry name" value="DOPEY-RELATED"/>
    <property type="match status" value="1"/>
</dbReference>
<evidence type="ECO:0000256" key="4">
    <source>
        <dbReference type="ARBA" id="ARBA00023034"/>
    </source>
</evidence>
<dbReference type="InterPro" id="IPR040314">
    <property type="entry name" value="DOP1"/>
</dbReference>
<evidence type="ECO:0000313" key="10">
    <source>
        <dbReference type="EMBL" id="ODV89966.1"/>
    </source>
</evidence>
<keyword evidence="5" id="KW-0472">Membrane</keyword>
<gene>
    <name evidence="10" type="ORF">CANCADRAFT_1697</name>
</gene>
<dbReference type="InterPro" id="IPR056457">
    <property type="entry name" value="DOP1_C"/>
</dbReference>
<keyword evidence="11" id="KW-1185">Reference proteome</keyword>
<evidence type="ECO:0000256" key="5">
    <source>
        <dbReference type="ARBA" id="ARBA00023136"/>
    </source>
</evidence>
<feature type="domain" description="DOP1 N-terminal" evidence="7">
    <location>
        <begin position="34"/>
        <end position="340"/>
    </location>
</feature>
<dbReference type="OrthoDB" id="297643at2759"/>